<reference evidence="1 2" key="1">
    <citation type="journal article" date="2015" name="Environ. Microbiol.">
        <title>Genome analyses suggest the presence of polyploidy and recent human-driven expansions in eight global populations of the honeybee pathogen Nosema ceranae.</title>
        <authorList>
            <person name="Pelin A."/>
            <person name="Selman M."/>
            <person name="Aris-Brosou S."/>
            <person name="Farinelli L."/>
            <person name="Corradi N."/>
        </authorList>
    </citation>
    <scope>NUCLEOTIDE SEQUENCE [LARGE SCALE GENOMIC DNA]</scope>
    <source>
        <strain evidence="1 2">PA08 1199</strain>
    </source>
</reference>
<accession>A0A0F9WAX8</accession>
<evidence type="ECO:0000313" key="1">
    <source>
        <dbReference type="EMBL" id="KKO74741.1"/>
    </source>
</evidence>
<dbReference type="EMBL" id="JPQZ01000048">
    <property type="protein sequence ID" value="KKO74741.1"/>
    <property type="molecule type" value="Genomic_DNA"/>
</dbReference>
<proteinExistence type="predicted"/>
<evidence type="ECO:0000313" key="2">
    <source>
        <dbReference type="Proteomes" id="UP000034350"/>
    </source>
</evidence>
<sequence>MKIFKFKNILKTLMRSTIKSQEEYDNIVNIFIGKDTTVDGSKHTKCRLKNKSELFILKIQKMVINGCL</sequence>
<dbReference type="VEuPathDB" id="MicrosporidiaDB:AAJ76_4800012697"/>
<comment type="caution">
    <text evidence="1">The sequence shown here is derived from an EMBL/GenBank/DDBJ whole genome shotgun (WGS) entry which is preliminary data.</text>
</comment>
<dbReference type="GeneID" id="36320688"/>
<protein>
    <submittedName>
        <fullName evidence="1">Uncharacterized protein</fullName>
    </submittedName>
</protein>
<keyword evidence="2" id="KW-1185">Reference proteome</keyword>
<name>A0A0F9WAX8_9MICR</name>
<dbReference type="AlphaFoldDB" id="A0A0F9WAX8"/>
<dbReference type="RefSeq" id="XP_024330483.1">
    <property type="nucleotide sequence ID" value="XM_024475741.1"/>
</dbReference>
<organism evidence="1 2">
    <name type="scientific">Vairimorpha ceranae</name>
    <dbReference type="NCBI Taxonomy" id="40302"/>
    <lineage>
        <taxon>Eukaryota</taxon>
        <taxon>Fungi</taxon>
        <taxon>Fungi incertae sedis</taxon>
        <taxon>Microsporidia</taxon>
        <taxon>Nosematidae</taxon>
        <taxon>Vairimorpha</taxon>
    </lineage>
</organism>
<gene>
    <name evidence="1" type="ORF">AAJ76_4800012697</name>
</gene>
<dbReference type="Proteomes" id="UP000034350">
    <property type="component" value="Unassembled WGS sequence"/>
</dbReference>